<proteinExistence type="predicted"/>
<name>A0A498N9N6_LABRO</name>
<accession>A0A498N9N6</accession>
<reference evidence="1 2" key="1">
    <citation type="submission" date="2018-03" db="EMBL/GenBank/DDBJ databases">
        <title>Draft genome sequence of Rohu Carp (Labeo rohita).</title>
        <authorList>
            <person name="Das P."/>
            <person name="Kushwaha B."/>
            <person name="Joshi C.G."/>
            <person name="Kumar D."/>
            <person name="Nagpure N.S."/>
            <person name="Sahoo L."/>
            <person name="Das S.P."/>
            <person name="Bit A."/>
            <person name="Patnaik S."/>
            <person name="Meher P.K."/>
            <person name="Jayasankar P."/>
            <person name="Koringa P.G."/>
            <person name="Patel N.V."/>
            <person name="Hinsu A.T."/>
            <person name="Kumar R."/>
            <person name="Pandey M."/>
            <person name="Agarwal S."/>
            <person name="Srivastava S."/>
            <person name="Singh M."/>
            <person name="Iquebal M.A."/>
            <person name="Jaiswal S."/>
            <person name="Angadi U.B."/>
            <person name="Kumar N."/>
            <person name="Raza M."/>
            <person name="Shah T.M."/>
            <person name="Rai A."/>
            <person name="Jena J.K."/>
        </authorList>
    </citation>
    <scope>NUCLEOTIDE SEQUENCE [LARGE SCALE GENOMIC DNA]</scope>
    <source>
        <strain evidence="1">DASCIFA01</strain>
        <tissue evidence="1">Testis</tissue>
    </source>
</reference>
<dbReference type="Proteomes" id="UP000290572">
    <property type="component" value="Unassembled WGS sequence"/>
</dbReference>
<keyword evidence="2" id="KW-1185">Reference proteome</keyword>
<dbReference type="AlphaFoldDB" id="A0A498N9N6"/>
<evidence type="ECO:0000313" key="2">
    <source>
        <dbReference type="Proteomes" id="UP000290572"/>
    </source>
</evidence>
<sequence>MKTAERETFAKLWAFGVAPLRDWHARPGVGVFEATGLTDGVGRLNGRCPCCRHTCLRSGEPASSEFDGKVESASDSEQVGLTAEQLRAASRRGSSACRSLARAISALLLVFNGLIDSHEDGRQMTLTILTIQQLLNHCP</sequence>
<protein>
    <submittedName>
        <fullName evidence="1">Uncharacterized protein</fullName>
    </submittedName>
</protein>
<dbReference type="EMBL" id="QBIY01011822">
    <property type="protein sequence ID" value="RXN29023.1"/>
    <property type="molecule type" value="Genomic_DNA"/>
</dbReference>
<evidence type="ECO:0000313" key="1">
    <source>
        <dbReference type="EMBL" id="RXN29023.1"/>
    </source>
</evidence>
<comment type="caution">
    <text evidence="1">The sequence shown here is derived from an EMBL/GenBank/DDBJ whole genome shotgun (WGS) entry which is preliminary data.</text>
</comment>
<organism evidence="1 2">
    <name type="scientific">Labeo rohita</name>
    <name type="common">Indian major carp</name>
    <name type="synonym">Cyprinus rohita</name>
    <dbReference type="NCBI Taxonomy" id="84645"/>
    <lineage>
        <taxon>Eukaryota</taxon>
        <taxon>Metazoa</taxon>
        <taxon>Chordata</taxon>
        <taxon>Craniata</taxon>
        <taxon>Vertebrata</taxon>
        <taxon>Euteleostomi</taxon>
        <taxon>Actinopterygii</taxon>
        <taxon>Neopterygii</taxon>
        <taxon>Teleostei</taxon>
        <taxon>Ostariophysi</taxon>
        <taxon>Cypriniformes</taxon>
        <taxon>Cyprinidae</taxon>
        <taxon>Labeoninae</taxon>
        <taxon>Labeonini</taxon>
        <taxon>Labeo</taxon>
    </lineage>
</organism>
<gene>
    <name evidence="1" type="ORF">ROHU_018752</name>
</gene>